<dbReference type="Proteomes" id="UP000293142">
    <property type="component" value="Unassembled WGS sequence"/>
</dbReference>
<dbReference type="PANTHER" id="PTHR18964">
    <property type="entry name" value="ROK (REPRESSOR, ORF, KINASE) FAMILY"/>
    <property type="match status" value="1"/>
</dbReference>
<dbReference type="InterPro" id="IPR036390">
    <property type="entry name" value="WH_DNA-bd_sf"/>
</dbReference>
<dbReference type="SUPFAM" id="SSF46785">
    <property type="entry name" value="Winged helix' DNA-binding domain"/>
    <property type="match status" value="1"/>
</dbReference>
<gene>
    <name evidence="4" type="ORF">EYB31_37895</name>
</gene>
<dbReference type="Gene3D" id="3.30.420.40">
    <property type="match status" value="2"/>
</dbReference>
<dbReference type="EMBL" id="SIRE01000045">
    <property type="protein sequence ID" value="TBL68474.1"/>
    <property type="molecule type" value="Genomic_DNA"/>
</dbReference>
<dbReference type="InterPro" id="IPR049874">
    <property type="entry name" value="ROK_cs"/>
</dbReference>
<keyword evidence="3" id="KW-0119">Carbohydrate metabolism</keyword>
<comment type="caution">
    <text evidence="4">The sequence shown here is derived from an EMBL/GenBank/DDBJ whole genome shotgun (WGS) entry which is preliminary data.</text>
</comment>
<dbReference type="PROSITE" id="PS01125">
    <property type="entry name" value="ROK"/>
    <property type="match status" value="1"/>
</dbReference>
<dbReference type="InterPro" id="IPR036388">
    <property type="entry name" value="WH-like_DNA-bd_sf"/>
</dbReference>
<dbReference type="Pfam" id="PF00480">
    <property type="entry name" value="ROK"/>
    <property type="match status" value="1"/>
</dbReference>
<organism evidence="4 5">
    <name type="scientific">Paenibacillus thalictri</name>
    <dbReference type="NCBI Taxonomy" id="2527873"/>
    <lineage>
        <taxon>Bacteria</taxon>
        <taxon>Bacillati</taxon>
        <taxon>Bacillota</taxon>
        <taxon>Bacilli</taxon>
        <taxon>Bacillales</taxon>
        <taxon>Paenibacillaceae</taxon>
        <taxon>Paenibacillus</taxon>
    </lineage>
</organism>
<reference evidence="4 5" key="1">
    <citation type="submission" date="2019-02" db="EMBL/GenBank/DDBJ databases">
        <title>Paenibacillus sp. nov., isolated from surface-sterilized tissue of Thalictrum simplex L.</title>
        <authorList>
            <person name="Tuo L."/>
        </authorList>
    </citation>
    <scope>NUCLEOTIDE SEQUENCE [LARGE SCALE GENOMIC DNA]</scope>
    <source>
        <strain evidence="4 5">N2SHLJ1</strain>
    </source>
</reference>
<name>A0A4Q9DG78_9BACL</name>
<keyword evidence="3" id="KW-0859">Xylose metabolism</keyword>
<evidence type="ECO:0000256" key="2">
    <source>
        <dbReference type="ARBA" id="ARBA00006479"/>
    </source>
</evidence>
<dbReference type="RefSeq" id="WP_131018827.1">
    <property type="nucleotide sequence ID" value="NZ_SIRE01000045.1"/>
</dbReference>
<evidence type="ECO:0000256" key="3">
    <source>
        <dbReference type="ARBA" id="ARBA00022629"/>
    </source>
</evidence>
<evidence type="ECO:0000313" key="5">
    <source>
        <dbReference type="Proteomes" id="UP000293142"/>
    </source>
</evidence>
<evidence type="ECO:0000313" key="4">
    <source>
        <dbReference type="EMBL" id="TBL68474.1"/>
    </source>
</evidence>
<dbReference type="AlphaFoldDB" id="A0A4Q9DG78"/>
<dbReference type="PANTHER" id="PTHR18964:SF110">
    <property type="entry name" value="TRANSCRIPTIONAL REGULATOR, XYLR-RELATED"/>
    <property type="match status" value="1"/>
</dbReference>
<dbReference type="Gene3D" id="1.10.10.10">
    <property type="entry name" value="Winged helix-like DNA-binding domain superfamily/Winged helix DNA-binding domain"/>
    <property type="match status" value="1"/>
</dbReference>
<dbReference type="GO" id="GO:0042732">
    <property type="term" value="P:D-xylose metabolic process"/>
    <property type="evidence" value="ECO:0007669"/>
    <property type="project" value="UniProtKB-KW"/>
</dbReference>
<comment type="function">
    <text evidence="1">Transcriptional repressor of xylose-utilizing enzymes.</text>
</comment>
<accession>A0A4Q9DG78</accession>
<dbReference type="InterPro" id="IPR000600">
    <property type="entry name" value="ROK"/>
</dbReference>
<protein>
    <submittedName>
        <fullName evidence="4">ROK family transcriptional regulator</fullName>
    </submittedName>
</protein>
<evidence type="ECO:0000256" key="1">
    <source>
        <dbReference type="ARBA" id="ARBA00002486"/>
    </source>
</evidence>
<keyword evidence="5" id="KW-1185">Reference proteome</keyword>
<comment type="similarity">
    <text evidence="2">Belongs to the ROK (NagC/XylR) family.</text>
</comment>
<sequence length="389" mass="42226">MSLIGHNLARAKQLNRSLVLQSLLLNGPLSRQNIAKMTKLTPATITNITAELLAHEWIEEIGNVEGDQVRSGRKSIALSINADKYMSLGVHLRSDRIELGIVNLAGDVKHVEMQPYETYTANTFVDYLGNVIVEYLKRNSQFPVSSVGIGSVGLVQHEQGIILSAEHMGWKNIEVAGPLAARVKMPVLLDNNVRTMALAEKMYGKNKLSADSLFVYIGRGIGAGLILGNQIYRGGITGAGEFGHITLDRGGVPCWCGNKGCLERYASEAALLKSLGFTHIDEIVHAIKAGDRRVEEAVIQAADMIAVGLASFNNIFHIQSVILAGAITDEQLPFVETIRHRVAEKSFLTQFEPVDVQSSALGKMVGVVGAASLSIYELILSEQDVQVWA</sequence>
<proteinExistence type="inferred from homology"/>
<dbReference type="InterPro" id="IPR043129">
    <property type="entry name" value="ATPase_NBD"/>
</dbReference>
<dbReference type="SUPFAM" id="SSF53067">
    <property type="entry name" value="Actin-like ATPase domain"/>
    <property type="match status" value="1"/>
</dbReference>
<dbReference type="OrthoDB" id="9796533at2"/>